<keyword evidence="4 12" id="KW-0227">DNA damage</keyword>
<sequence length="207" mass="22956">MSLPNLTRRQQEIYEYLVENLDSFPHPPTLDELCEALGLSSRGSLHKQLQALIQEGLIEPMNNQRRGVRLAQLPGENSVADDNALPLYGRIAAGQPIEAIASHETISVPPSLRTDNPCYVLEVKGDSMIEEGILDGDWVVIEKRDTARNGEIVVALVDGEEATLKRIEQQQGKVTLHPANASMQPMIYLPEQVQIQGVLVGQMRSYH</sequence>
<dbReference type="Proteomes" id="UP000031631">
    <property type="component" value="Chromosome"/>
</dbReference>
<evidence type="ECO:0000256" key="7">
    <source>
        <dbReference type="ARBA" id="ARBA00023015"/>
    </source>
</evidence>
<protein>
    <recommendedName>
        <fullName evidence="12">LexA repressor</fullName>
        <ecNumber evidence="12">3.4.21.88</ecNumber>
    </recommendedName>
</protein>
<evidence type="ECO:0000256" key="13">
    <source>
        <dbReference type="RuleBase" id="RU003991"/>
    </source>
</evidence>
<dbReference type="InterPro" id="IPR006197">
    <property type="entry name" value="Peptidase_S24_LexA"/>
</dbReference>
<name>A0A7U6GJ07_9GAMM</name>
<dbReference type="SUPFAM" id="SSF51306">
    <property type="entry name" value="LexA/Signal peptidase"/>
    <property type="match status" value="1"/>
</dbReference>
<proteinExistence type="inferred from homology"/>
<evidence type="ECO:0000259" key="14">
    <source>
        <dbReference type="Pfam" id="PF00717"/>
    </source>
</evidence>
<dbReference type="InterPro" id="IPR039418">
    <property type="entry name" value="LexA-like"/>
</dbReference>
<keyword evidence="3 12" id="KW-0235">DNA replication</keyword>
<dbReference type="GO" id="GO:0006508">
    <property type="term" value="P:proteolysis"/>
    <property type="evidence" value="ECO:0007669"/>
    <property type="project" value="InterPro"/>
</dbReference>
<dbReference type="GO" id="GO:0006281">
    <property type="term" value="P:DNA repair"/>
    <property type="evidence" value="ECO:0007669"/>
    <property type="project" value="UniProtKB-UniRule"/>
</dbReference>
<feature type="active site" description="For autocatalytic cleavage activity" evidence="12">
    <location>
        <position position="127"/>
    </location>
</feature>
<feature type="active site" description="For autocatalytic cleavage activity" evidence="12">
    <location>
        <position position="165"/>
    </location>
</feature>
<keyword evidence="11 12" id="KW-0742">SOS response</keyword>
<dbReference type="InterPro" id="IPR050077">
    <property type="entry name" value="LexA_repressor"/>
</dbReference>
<evidence type="ECO:0000256" key="9">
    <source>
        <dbReference type="ARBA" id="ARBA00023163"/>
    </source>
</evidence>
<dbReference type="GO" id="GO:0004252">
    <property type="term" value="F:serine-type endopeptidase activity"/>
    <property type="evidence" value="ECO:0007669"/>
    <property type="project" value="UniProtKB-UniRule"/>
</dbReference>
<dbReference type="NCBIfam" id="TIGR00498">
    <property type="entry name" value="lexA"/>
    <property type="match status" value="1"/>
</dbReference>
<keyword evidence="17" id="KW-1185">Reference proteome</keyword>
<dbReference type="HAMAP" id="MF_00015">
    <property type="entry name" value="LexA"/>
    <property type="match status" value="1"/>
</dbReference>
<dbReference type="AlphaFoldDB" id="A0A7U6GJ07"/>
<dbReference type="InterPro" id="IPR006200">
    <property type="entry name" value="LexA"/>
</dbReference>
<evidence type="ECO:0000256" key="4">
    <source>
        <dbReference type="ARBA" id="ARBA00022763"/>
    </source>
</evidence>
<keyword evidence="5 12" id="KW-0378">Hydrolase</keyword>
<keyword evidence="2 12" id="KW-0678">Repressor</keyword>
<evidence type="ECO:0000259" key="15">
    <source>
        <dbReference type="Pfam" id="PF01726"/>
    </source>
</evidence>
<evidence type="ECO:0000256" key="10">
    <source>
        <dbReference type="ARBA" id="ARBA00023204"/>
    </source>
</evidence>
<dbReference type="FunFam" id="2.10.109.10:FF:000001">
    <property type="entry name" value="LexA repressor"/>
    <property type="match status" value="1"/>
</dbReference>
<dbReference type="OrthoDB" id="9802364at2"/>
<evidence type="ECO:0000256" key="2">
    <source>
        <dbReference type="ARBA" id="ARBA00022491"/>
    </source>
</evidence>
<keyword evidence="8 12" id="KW-0238">DNA-binding</keyword>
<feature type="DNA-binding region" description="H-T-H motif" evidence="12">
    <location>
        <begin position="30"/>
        <end position="50"/>
    </location>
</feature>
<dbReference type="SUPFAM" id="SSF46785">
    <property type="entry name" value="Winged helix' DNA-binding domain"/>
    <property type="match status" value="1"/>
</dbReference>
<feature type="domain" description="LexA repressor DNA-binding" evidence="15">
    <location>
        <begin position="5"/>
        <end position="67"/>
    </location>
</feature>
<evidence type="ECO:0000256" key="5">
    <source>
        <dbReference type="ARBA" id="ARBA00022801"/>
    </source>
</evidence>
<evidence type="ECO:0000256" key="6">
    <source>
        <dbReference type="ARBA" id="ARBA00022813"/>
    </source>
</evidence>
<dbReference type="Pfam" id="PF01726">
    <property type="entry name" value="LexA_DNA_bind"/>
    <property type="match status" value="1"/>
</dbReference>
<dbReference type="PANTHER" id="PTHR33516:SF2">
    <property type="entry name" value="LEXA REPRESSOR-RELATED"/>
    <property type="match status" value="1"/>
</dbReference>
<dbReference type="InterPro" id="IPR015927">
    <property type="entry name" value="Peptidase_S24_S26A/B/C"/>
</dbReference>
<dbReference type="GO" id="GO:0009432">
    <property type="term" value="P:SOS response"/>
    <property type="evidence" value="ECO:0007669"/>
    <property type="project" value="UniProtKB-UniRule"/>
</dbReference>
<dbReference type="Gene3D" id="1.10.10.10">
    <property type="entry name" value="Winged helix-like DNA-binding domain superfamily/Winged helix DNA-binding domain"/>
    <property type="match status" value="1"/>
</dbReference>
<accession>A0A7U6GJ07</accession>
<evidence type="ECO:0000256" key="1">
    <source>
        <dbReference type="ARBA" id="ARBA00007484"/>
    </source>
</evidence>
<keyword evidence="7 12" id="KW-0805">Transcription regulation</keyword>
<evidence type="ECO:0000313" key="17">
    <source>
        <dbReference type="Proteomes" id="UP000031631"/>
    </source>
</evidence>
<evidence type="ECO:0000256" key="12">
    <source>
        <dbReference type="HAMAP-Rule" id="MF_00015"/>
    </source>
</evidence>
<dbReference type="CDD" id="cd06529">
    <property type="entry name" value="S24_LexA-like"/>
    <property type="match status" value="1"/>
</dbReference>
<dbReference type="EC" id="3.4.21.88" evidence="12"/>
<dbReference type="EMBL" id="AP012273">
    <property type="protein sequence ID" value="BAO44516.1"/>
    <property type="molecule type" value="Genomic_DNA"/>
</dbReference>
<organism evidence="16 17">
    <name type="scientific">Thiolapillus brandeum</name>
    <dbReference type="NCBI Taxonomy" id="1076588"/>
    <lineage>
        <taxon>Bacteria</taxon>
        <taxon>Pseudomonadati</taxon>
        <taxon>Pseudomonadota</taxon>
        <taxon>Gammaproteobacteria</taxon>
        <taxon>Chromatiales</taxon>
        <taxon>Sedimenticolaceae</taxon>
        <taxon>Thiolapillus</taxon>
    </lineage>
</organism>
<dbReference type="GO" id="GO:0006260">
    <property type="term" value="P:DNA replication"/>
    <property type="evidence" value="ECO:0007669"/>
    <property type="project" value="UniProtKB-UniRule"/>
</dbReference>
<keyword evidence="9 12" id="KW-0804">Transcription</keyword>
<comment type="similarity">
    <text evidence="1 12 13">Belongs to the peptidase S24 family.</text>
</comment>
<dbReference type="PANTHER" id="PTHR33516">
    <property type="entry name" value="LEXA REPRESSOR"/>
    <property type="match status" value="1"/>
</dbReference>
<gene>
    <name evidence="12" type="primary">lexA</name>
    <name evidence="16" type="ORF">TBH_C1599</name>
</gene>
<dbReference type="GO" id="GO:0003677">
    <property type="term" value="F:DNA binding"/>
    <property type="evidence" value="ECO:0007669"/>
    <property type="project" value="UniProtKB-UniRule"/>
</dbReference>
<dbReference type="Pfam" id="PF00717">
    <property type="entry name" value="Peptidase_S24"/>
    <property type="match status" value="1"/>
</dbReference>
<keyword evidence="6 12" id="KW-0068">Autocatalytic cleavage</keyword>
<dbReference type="InterPro" id="IPR036286">
    <property type="entry name" value="LexA/Signal_pep-like_sf"/>
</dbReference>
<dbReference type="PRINTS" id="PR00726">
    <property type="entry name" value="LEXASERPTASE"/>
</dbReference>
<keyword evidence="10 12" id="KW-0234">DNA repair</keyword>
<dbReference type="RefSeq" id="WP_041067453.1">
    <property type="nucleotide sequence ID" value="NZ_AP012273.1"/>
</dbReference>
<dbReference type="InterPro" id="IPR036390">
    <property type="entry name" value="WH_DNA-bd_sf"/>
</dbReference>
<comment type="subunit">
    <text evidence="12">Homodimer.</text>
</comment>
<dbReference type="InterPro" id="IPR036388">
    <property type="entry name" value="WH-like_DNA-bd_sf"/>
</dbReference>
<comment type="function">
    <text evidence="12">Represses a number of genes involved in the response to DNA damage (SOS response), including recA and lexA. In the presence of single-stranded DNA, RecA interacts with LexA causing an autocatalytic cleavage which disrupts the DNA-binding part of LexA, leading to derepression of the SOS regulon and eventually DNA repair.</text>
</comment>
<reference evidence="16 17" key="1">
    <citation type="journal article" date="2014" name="PLoS ONE">
        <title>Physiological and genomic features of a novel sulfur-oxidizing gammaproteobacterium belonging to a previously uncultivated symbiotic lineage isolated from a hydrothermal vent.</title>
        <authorList>
            <person name="Nunoura T."/>
            <person name="Takaki Y."/>
            <person name="Kazama H."/>
            <person name="Kakuta J."/>
            <person name="Shimamura S."/>
            <person name="Makita H."/>
            <person name="Hirai M."/>
            <person name="Miyazaki M."/>
            <person name="Takai K."/>
        </authorList>
    </citation>
    <scope>NUCLEOTIDE SEQUENCE [LARGE SCALE GENOMIC DNA]</scope>
    <source>
        <strain evidence="16 17">Hiromi1</strain>
    </source>
</reference>
<feature type="site" description="Cleavage; by autolysis" evidence="12">
    <location>
        <begin position="93"/>
        <end position="94"/>
    </location>
</feature>
<dbReference type="Gene3D" id="2.10.109.10">
    <property type="entry name" value="Umud Fragment, subunit A"/>
    <property type="match status" value="1"/>
</dbReference>
<evidence type="ECO:0000256" key="3">
    <source>
        <dbReference type="ARBA" id="ARBA00022705"/>
    </source>
</evidence>
<feature type="domain" description="Peptidase S24/S26A/S26B/S26C" evidence="14">
    <location>
        <begin position="86"/>
        <end position="200"/>
    </location>
</feature>
<evidence type="ECO:0000256" key="11">
    <source>
        <dbReference type="ARBA" id="ARBA00023236"/>
    </source>
</evidence>
<dbReference type="GO" id="GO:0045892">
    <property type="term" value="P:negative regulation of DNA-templated transcription"/>
    <property type="evidence" value="ECO:0007669"/>
    <property type="project" value="UniProtKB-UniRule"/>
</dbReference>
<comment type="catalytic activity">
    <reaction evidence="12">
        <text>Hydrolysis of Ala-|-Gly bond in repressor LexA.</text>
        <dbReference type="EC" id="3.4.21.88"/>
    </reaction>
</comment>
<dbReference type="InterPro" id="IPR006199">
    <property type="entry name" value="LexA_DNA-bd_dom"/>
</dbReference>
<dbReference type="KEGG" id="tbn:TBH_C1599"/>
<evidence type="ECO:0000313" key="16">
    <source>
        <dbReference type="EMBL" id="BAO44516.1"/>
    </source>
</evidence>
<evidence type="ECO:0000256" key="8">
    <source>
        <dbReference type="ARBA" id="ARBA00023125"/>
    </source>
</evidence>